<evidence type="ECO:0000313" key="3">
    <source>
        <dbReference type="EMBL" id="ADP78963.1"/>
    </source>
</evidence>
<evidence type="ECO:0000256" key="2">
    <source>
        <dbReference type="SAM" id="SignalP"/>
    </source>
</evidence>
<dbReference type="InParanoid" id="E3IWC1"/>
<dbReference type="KEGG" id="fri:FraEuI1c_0885"/>
<proteinExistence type="predicted"/>
<feature type="region of interest" description="Disordered" evidence="1">
    <location>
        <begin position="36"/>
        <end position="60"/>
    </location>
</feature>
<dbReference type="AlphaFoldDB" id="E3IWC1"/>
<feature type="chain" id="PRO_5003170876" description="Lipoprotein" evidence="2">
    <location>
        <begin position="35"/>
        <end position="196"/>
    </location>
</feature>
<sequence length="196" mass="20440" precursor="true">MGHAAAGRSGPYRLCIAVVCAVALLAGCGGGSHAGPPADSPAAVGSAVAGGPSGTPSTAADQRAVDEALAAYRAMFEDWIAVSATSDYQNPRLTEHVSGRALSLLYQSVYLDKQHGLVVKGRPVLVPSVTALGPEPDPSRATIVDCADDTNWLDYRLDGQLQDDTPGGRHFVQALALRTDSTWKIDQLVIKDRGTC</sequence>
<dbReference type="HOGENOM" id="CLU_121813_0_0_11"/>
<reference evidence="3 4" key="1">
    <citation type="submission" date="2010-10" db="EMBL/GenBank/DDBJ databases">
        <title>Complete sequence of Frankia sp. EuI1c.</title>
        <authorList>
            <consortium name="US DOE Joint Genome Institute"/>
            <person name="Lucas S."/>
            <person name="Copeland A."/>
            <person name="Lapidus A."/>
            <person name="Cheng J.-F."/>
            <person name="Bruce D."/>
            <person name="Goodwin L."/>
            <person name="Pitluck S."/>
            <person name="Chertkov O."/>
            <person name="Detter J.C."/>
            <person name="Han C."/>
            <person name="Tapia R."/>
            <person name="Land M."/>
            <person name="Hauser L."/>
            <person name="Jeffries C."/>
            <person name="Kyrpides N."/>
            <person name="Ivanova N."/>
            <person name="Mikhailova N."/>
            <person name="Beauchemin N."/>
            <person name="Sen A."/>
            <person name="Sur S.A."/>
            <person name="Gtari M."/>
            <person name="Wall L."/>
            <person name="Tisa L."/>
            <person name="Woyke T."/>
        </authorList>
    </citation>
    <scope>NUCLEOTIDE SEQUENCE [LARGE SCALE GENOMIC DNA]</scope>
    <source>
        <strain evidence="4">DSM 45817 / CECT 9037 / EuI1c</strain>
    </source>
</reference>
<evidence type="ECO:0000256" key="1">
    <source>
        <dbReference type="SAM" id="MobiDB-lite"/>
    </source>
</evidence>
<evidence type="ECO:0008006" key="5">
    <source>
        <dbReference type="Google" id="ProtNLM"/>
    </source>
</evidence>
<name>E3IWC1_PSEI1</name>
<organism evidence="3 4">
    <name type="scientific">Pseudofrankia inefficax (strain DSM 45817 / CECT 9037 / DDB 130130 / EuI1c)</name>
    <name type="common">Frankia inefficax</name>
    <dbReference type="NCBI Taxonomy" id="298654"/>
    <lineage>
        <taxon>Bacteria</taxon>
        <taxon>Bacillati</taxon>
        <taxon>Actinomycetota</taxon>
        <taxon>Actinomycetes</taxon>
        <taxon>Frankiales</taxon>
        <taxon>Frankiaceae</taxon>
        <taxon>Pseudofrankia</taxon>
    </lineage>
</organism>
<feature type="compositionally biased region" description="Low complexity" evidence="1">
    <location>
        <begin position="36"/>
        <end position="57"/>
    </location>
</feature>
<keyword evidence="4" id="KW-1185">Reference proteome</keyword>
<accession>E3IWC1</accession>
<dbReference type="eggNOG" id="ENOG50336WP">
    <property type="taxonomic scope" value="Bacteria"/>
</dbReference>
<dbReference type="Proteomes" id="UP000002484">
    <property type="component" value="Chromosome"/>
</dbReference>
<protein>
    <recommendedName>
        <fullName evidence="5">Lipoprotein</fullName>
    </recommendedName>
</protein>
<dbReference type="EMBL" id="CP002299">
    <property type="protein sequence ID" value="ADP78963.1"/>
    <property type="molecule type" value="Genomic_DNA"/>
</dbReference>
<dbReference type="STRING" id="298654.FraEuI1c_0885"/>
<evidence type="ECO:0000313" key="4">
    <source>
        <dbReference type="Proteomes" id="UP000002484"/>
    </source>
</evidence>
<feature type="signal peptide" evidence="2">
    <location>
        <begin position="1"/>
        <end position="34"/>
    </location>
</feature>
<gene>
    <name evidence="3" type="ordered locus">FraEuI1c_0885</name>
</gene>
<keyword evidence="2" id="KW-0732">Signal</keyword>